<feature type="transmembrane region" description="Helical" evidence="1">
    <location>
        <begin position="73"/>
        <end position="93"/>
    </location>
</feature>
<sequence length="166" mass="18042">MVSYDCILCLCGGLVSVFLLTLGVLLIKLPFTRPGDYDAGQWLSCIAQGIAICAFSFASFLENVRSFQCIASNCGFLTTIVGRGVYYILIGLFSMPIWEQLRAVSESAGSEAWAAGIALTGVILSIFVGILHLCLWWRMRRDARIAKEVPEPAPALDTQTLGRSEG</sequence>
<keyword evidence="1" id="KW-1133">Transmembrane helix</keyword>
<proteinExistence type="predicted"/>
<accession>A0A7S1AR03</accession>
<dbReference type="AlphaFoldDB" id="A0A7S1AR03"/>
<evidence type="ECO:0000256" key="1">
    <source>
        <dbReference type="SAM" id="Phobius"/>
    </source>
</evidence>
<reference evidence="2" key="1">
    <citation type="submission" date="2021-01" db="EMBL/GenBank/DDBJ databases">
        <authorList>
            <person name="Corre E."/>
            <person name="Pelletier E."/>
            <person name="Niang G."/>
            <person name="Scheremetjew M."/>
            <person name="Finn R."/>
            <person name="Kale V."/>
            <person name="Holt S."/>
            <person name="Cochrane G."/>
            <person name="Meng A."/>
            <person name="Brown T."/>
            <person name="Cohen L."/>
        </authorList>
    </citation>
    <scope>NUCLEOTIDE SEQUENCE</scope>
</reference>
<feature type="transmembrane region" description="Helical" evidence="1">
    <location>
        <begin position="39"/>
        <end position="61"/>
    </location>
</feature>
<gene>
    <name evidence="2" type="ORF">NSCI0253_LOCUS36751</name>
</gene>
<organism evidence="2">
    <name type="scientific">Noctiluca scintillans</name>
    <name type="common">Sea sparkle</name>
    <name type="synonym">Red tide dinoflagellate</name>
    <dbReference type="NCBI Taxonomy" id="2966"/>
    <lineage>
        <taxon>Eukaryota</taxon>
        <taxon>Sar</taxon>
        <taxon>Alveolata</taxon>
        <taxon>Dinophyceae</taxon>
        <taxon>Noctilucales</taxon>
        <taxon>Noctilucaceae</taxon>
        <taxon>Noctiluca</taxon>
    </lineage>
</organism>
<evidence type="ECO:0000313" key="2">
    <source>
        <dbReference type="EMBL" id="CAD8862396.1"/>
    </source>
</evidence>
<dbReference type="EMBL" id="HBFQ01051477">
    <property type="protein sequence ID" value="CAD8862396.1"/>
    <property type="molecule type" value="Transcribed_RNA"/>
</dbReference>
<feature type="transmembrane region" description="Helical" evidence="1">
    <location>
        <begin position="113"/>
        <end position="137"/>
    </location>
</feature>
<name>A0A7S1AR03_NOCSC</name>
<keyword evidence="1" id="KW-0472">Membrane</keyword>
<feature type="transmembrane region" description="Helical" evidence="1">
    <location>
        <begin position="7"/>
        <end position="27"/>
    </location>
</feature>
<keyword evidence="1" id="KW-0812">Transmembrane</keyword>
<protein>
    <submittedName>
        <fullName evidence="2">Uncharacterized protein</fullName>
    </submittedName>
</protein>